<dbReference type="Proteomes" id="UP001499938">
    <property type="component" value="Unassembled WGS sequence"/>
</dbReference>
<sequence length="101" mass="10127">MVVGIDEALAARLRVGDQVDVYAVGTGQRVARGAHVVDVTRPGDGSAEDPAASAWASGGASVFLAVSTREVARIPAGQSAGSGPDAFFLTVTPRDNASTSS</sequence>
<evidence type="ECO:0000256" key="1">
    <source>
        <dbReference type="SAM" id="MobiDB-lite"/>
    </source>
</evidence>
<name>A0ABN2LPZ0_9MICO</name>
<gene>
    <name evidence="2" type="ORF">GCM10009811_20770</name>
</gene>
<reference evidence="2 3" key="1">
    <citation type="journal article" date="2019" name="Int. J. Syst. Evol. Microbiol.">
        <title>The Global Catalogue of Microorganisms (GCM) 10K type strain sequencing project: providing services to taxonomists for standard genome sequencing and annotation.</title>
        <authorList>
            <consortium name="The Broad Institute Genomics Platform"/>
            <consortium name="The Broad Institute Genome Sequencing Center for Infectious Disease"/>
            <person name="Wu L."/>
            <person name="Ma J."/>
        </authorList>
    </citation>
    <scope>NUCLEOTIDE SEQUENCE [LARGE SCALE GENOMIC DNA]</scope>
    <source>
        <strain evidence="2 3">JCM 15592</strain>
    </source>
</reference>
<evidence type="ECO:0000313" key="3">
    <source>
        <dbReference type="Proteomes" id="UP001499938"/>
    </source>
</evidence>
<keyword evidence="3" id="KW-1185">Reference proteome</keyword>
<feature type="region of interest" description="Disordered" evidence="1">
    <location>
        <begin position="76"/>
        <end position="101"/>
    </location>
</feature>
<protein>
    <recommendedName>
        <fullName evidence="4">Flp pilus assembly protein RcpC/CpaB domain-containing protein</fullName>
    </recommendedName>
</protein>
<organism evidence="2 3">
    <name type="scientific">Nostocoides veronense</name>
    <dbReference type="NCBI Taxonomy" id="330836"/>
    <lineage>
        <taxon>Bacteria</taxon>
        <taxon>Bacillati</taxon>
        <taxon>Actinomycetota</taxon>
        <taxon>Actinomycetes</taxon>
        <taxon>Micrococcales</taxon>
        <taxon>Intrasporangiaceae</taxon>
        <taxon>Nostocoides</taxon>
    </lineage>
</organism>
<proteinExistence type="predicted"/>
<evidence type="ECO:0000313" key="2">
    <source>
        <dbReference type="EMBL" id="GAA1796368.1"/>
    </source>
</evidence>
<dbReference type="EMBL" id="BAAAPO010000033">
    <property type="protein sequence ID" value="GAA1796368.1"/>
    <property type="molecule type" value="Genomic_DNA"/>
</dbReference>
<evidence type="ECO:0008006" key="4">
    <source>
        <dbReference type="Google" id="ProtNLM"/>
    </source>
</evidence>
<accession>A0ABN2LPZ0</accession>
<comment type="caution">
    <text evidence="2">The sequence shown here is derived from an EMBL/GenBank/DDBJ whole genome shotgun (WGS) entry which is preliminary data.</text>
</comment>